<reference evidence="1 2" key="1">
    <citation type="submission" date="2008-09" db="EMBL/GenBank/DDBJ databases">
        <authorList>
            <person name="Fulton L."/>
            <person name="Clifton S."/>
            <person name="Fulton B."/>
            <person name="Xu J."/>
            <person name="Minx P."/>
            <person name="Pepin K.H."/>
            <person name="Johnson M."/>
            <person name="Thiruvilangam P."/>
            <person name="Bhonagiri V."/>
            <person name="Nash W.E."/>
            <person name="Mardis E.R."/>
            <person name="Wilson R.K."/>
        </authorList>
    </citation>
    <scope>NUCLEOTIDE SEQUENCE [LARGE SCALE GENOMIC DNA]</scope>
    <source>
        <strain evidence="1 2">DSM 13275</strain>
    </source>
</reference>
<evidence type="ECO:0008006" key="3">
    <source>
        <dbReference type="Google" id="ProtNLM"/>
    </source>
</evidence>
<dbReference type="RefSeq" id="WP_006439156.1">
    <property type="nucleotide sequence ID" value="NZ_DS995355.1"/>
</dbReference>
<proteinExistence type="predicted"/>
<comment type="caution">
    <text evidence="1">The sequence shown here is derived from an EMBL/GenBank/DDBJ whole genome shotgun (WGS) entry which is preliminary data.</text>
</comment>
<dbReference type="EMBL" id="ABWP01000010">
    <property type="protein sequence ID" value="EEA86093.1"/>
    <property type="molecule type" value="Genomic_DNA"/>
</dbReference>
<evidence type="ECO:0000313" key="2">
    <source>
        <dbReference type="Proteomes" id="UP000003178"/>
    </source>
</evidence>
<dbReference type="Proteomes" id="UP000003178">
    <property type="component" value="Unassembled WGS sequence"/>
</dbReference>
<gene>
    <name evidence="1" type="ORF">CLOHIR_00235</name>
</gene>
<keyword evidence="2" id="KW-1185">Reference proteome</keyword>
<name>B6FWI6_PEPHT</name>
<dbReference type="HOGENOM" id="CLU_1064371_0_0_9"/>
<dbReference type="InterPro" id="IPR024524">
    <property type="entry name" value="DUF3800"/>
</dbReference>
<reference evidence="1 2" key="2">
    <citation type="submission" date="2008-10" db="EMBL/GenBank/DDBJ databases">
        <title>Draft genome sequence of Clostridium hiranonis (DSM 13275).</title>
        <authorList>
            <person name="Sudarsanam P."/>
            <person name="Ley R."/>
            <person name="Guruge J."/>
            <person name="Turnbaugh P.J."/>
            <person name="Mahowald M."/>
            <person name="Liep D."/>
            <person name="Gordon J."/>
        </authorList>
    </citation>
    <scope>NUCLEOTIDE SEQUENCE [LARGE SCALE GENOMIC DNA]</scope>
    <source>
        <strain evidence="1 2">DSM 13275</strain>
    </source>
</reference>
<accession>B6FWI6</accession>
<sequence>MINIYIDDSGSRSLKDLDQPVYLLTAVCIDNRYFGDISEKLKVITDRFKFKIENTLQSSFDNNTYTSNRANKMSKLLTDLVISENFELHCSEIIRGDIPYIILDKDDRINTIKRTLRVVESYDIPIFTVYCDKNEFLNRHGKGNESECLLNRKMTEALVEMISIYLEKNNEQACIIADEGNYTVSNYMIPYLRENPSERISSEIMQKKSYDSVNIQLADVCAYTTNMKLMHNIKKDNYKHKKIAEELFTVIENYNTLNRLF</sequence>
<dbReference type="Pfam" id="PF12686">
    <property type="entry name" value="DUF3800"/>
    <property type="match status" value="1"/>
</dbReference>
<organism evidence="1 2">
    <name type="scientific">Peptacetobacter hiranonis (strain DSM 13275 / JCM 10541 / KCTC 15199 / TO-931)</name>
    <name type="common">Clostridium hiranonis</name>
    <dbReference type="NCBI Taxonomy" id="500633"/>
    <lineage>
        <taxon>Bacteria</taxon>
        <taxon>Bacillati</taxon>
        <taxon>Bacillota</taxon>
        <taxon>Clostridia</taxon>
        <taxon>Peptostreptococcales</taxon>
        <taxon>Peptostreptococcaceae</taxon>
        <taxon>Peptacetobacter</taxon>
    </lineage>
</organism>
<dbReference type="AlphaFoldDB" id="B6FWI6"/>
<protein>
    <recommendedName>
        <fullName evidence="3">DUF3800 domain-containing protein</fullName>
    </recommendedName>
</protein>
<evidence type="ECO:0000313" key="1">
    <source>
        <dbReference type="EMBL" id="EEA86093.1"/>
    </source>
</evidence>